<dbReference type="EMBL" id="KI913148">
    <property type="protein sequence ID" value="ETV73640.1"/>
    <property type="molecule type" value="Genomic_DNA"/>
</dbReference>
<dbReference type="Pfam" id="PF02204">
    <property type="entry name" value="VPS9"/>
    <property type="match status" value="1"/>
</dbReference>
<dbReference type="SUPFAM" id="SSF109993">
    <property type="entry name" value="VPS9 domain"/>
    <property type="match status" value="1"/>
</dbReference>
<dbReference type="GO" id="GO:0030139">
    <property type="term" value="C:endocytic vesicle"/>
    <property type="evidence" value="ECO:0007669"/>
    <property type="project" value="TreeGrafter"/>
</dbReference>
<dbReference type="GO" id="GO:0005829">
    <property type="term" value="C:cytosol"/>
    <property type="evidence" value="ECO:0007669"/>
    <property type="project" value="TreeGrafter"/>
</dbReference>
<accession>W4G1T2</accession>
<dbReference type="Gene3D" id="1.10.246.120">
    <property type="match status" value="1"/>
</dbReference>
<dbReference type="VEuPathDB" id="FungiDB:H257_11747"/>
<feature type="region of interest" description="Disordered" evidence="1">
    <location>
        <begin position="434"/>
        <end position="462"/>
    </location>
</feature>
<evidence type="ECO:0000313" key="3">
    <source>
        <dbReference type="EMBL" id="ETV73640.1"/>
    </source>
</evidence>
<organism evidence="3">
    <name type="scientific">Aphanomyces astaci</name>
    <name type="common">Crayfish plague agent</name>
    <dbReference type="NCBI Taxonomy" id="112090"/>
    <lineage>
        <taxon>Eukaryota</taxon>
        <taxon>Sar</taxon>
        <taxon>Stramenopiles</taxon>
        <taxon>Oomycota</taxon>
        <taxon>Saprolegniomycetes</taxon>
        <taxon>Saprolegniales</taxon>
        <taxon>Verrucalvaceae</taxon>
        <taxon>Aphanomyces</taxon>
    </lineage>
</organism>
<dbReference type="PANTHER" id="PTHR23101">
    <property type="entry name" value="RAB GDP/GTP EXCHANGE FACTOR"/>
    <property type="match status" value="1"/>
</dbReference>
<proteinExistence type="predicted"/>
<dbReference type="PANTHER" id="PTHR23101:SF25">
    <property type="entry name" value="GTPASE-ACTIVATING PROTEIN AND VPS9 DOMAIN-CONTAINING PROTEIN 1"/>
    <property type="match status" value="1"/>
</dbReference>
<dbReference type="GO" id="GO:0005085">
    <property type="term" value="F:guanyl-nucleotide exchange factor activity"/>
    <property type="evidence" value="ECO:0007669"/>
    <property type="project" value="InterPro"/>
</dbReference>
<feature type="region of interest" description="Disordered" evidence="1">
    <location>
        <begin position="1"/>
        <end position="48"/>
    </location>
</feature>
<feature type="region of interest" description="Disordered" evidence="1">
    <location>
        <begin position="67"/>
        <end position="89"/>
    </location>
</feature>
<dbReference type="InterPro" id="IPR003123">
    <property type="entry name" value="VPS9"/>
</dbReference>
<dbReference type="OrthoDB" id="300289at2759"/>
<dbReference type="RefSeq" id="XP_009837066.1">
    <property type="nucleotide sequence ID" value="XM_009838764.1"/>
</dbReference>
<dbReference type="InterPro" id="IPR045046">
    <property type="entry name" value="Vps9-like"/>
</dbReference>
<dbReference type="PROSITE" id="PS51205">
    <property type="entry name" value="VPS9"/>
    <property type="match status" value="1"/>
</dbReference>
<dbReference type="GO" id="GO:0031267">
    <property type="term" value="F:small GTPase binding"/>
    <property type="evidence" value="ECO:0007669"/>
    <property type="project" value="TreeGrafter"/>
</dbReference>
<dbReference type="Gene3D" id="1.20.1050.80">
    <property type="entry name" value="VPS9 domain"/>
    <property type="match status" value="1"/>
</dbReference>
<protein>
    <recommendedName>
        <fullName evidence="2">VPS9 domain-containing protein</fullName>
    </recommendedName>
</protein>
<name>W4G1T2_APHAT</name>
<dbReference type="GeneID" id="20813743"/>
<feature type="compositionally biased region" description="Low complexity" evidence="1">
    <location>
        <begin position="21"/>
        <end position="32"/>
    </location>
</feature>
<gene>
    <name evidence="3" type="ORF">H257_11747</name>
</gene>
<evidence type="ECO:0000259" key="2">
    <source>
        <dbReference type="PROSITE" id="PS51205"/>
    </source>
</evidence>
<feature type="domain" description="VPS9" evidence="2">
    <location>
        <begin position="272"/>
        <end position="411"/>
    </location>
</feature>
<sequence>MLSLPWTRTRAAPSMKEERSPTSSSSSSTLLSESRETTAARPMLSTERRDELLQMARAKRIAWVEGTTGGLGRRRRGSDSSKQQSSTMPSHVMELMKCADDMLHFVESFDVVATHPPLASDARKDSSSNASPISILQEIVASSEHLPSSNDPSDLPPLRLDPTFQRAYNQLLDVLKHPDAADLVHSIQGFVKSFHETASSSSRTASTSSRGDKVHAFISHFLHLMQLSPLIKTLEASSPDALSDLRDHDMRRETLEAFVMEKLHGAAFGACPQEDAALSQRIASLGFLSFEHLDITATSDVARWTCIQARLSQLPRFLSPRRQMACILQVCHDLTHLLKDHLGGKYPGADDFLPALIYTILKANPPNLHSTVAYIQMYRHPSKLMSEPGYFFTHVVSSLSFLEHLDDSGLSISPEEFHLGLQQVSMEGDMQPQAAVDVQGGATSSTSSSSTDNSAALKDKQDGNMGSVLDVWHRRARKKSSTAMQVPLFTFHLPPLMMPPPPAAAAVTTTNSFVDMAPDDLRVQDVPHLLAEYKLLNVLCHQHGSVRSSQHNNNMAM</sequence>
<reference evidence="3" key="1">
    <citation type="submission" date="2013-12" db="EMBL/GenBank/DDBJ databases">
        <title>The Genome Sequence of Aphanomyces astaci APO3.</title>
        <authorList>
            <consortium name="The Broad Institute Genomics Platform"/>
            <person name="Russ C."/>
            <person name="Tyler B."/>
            <person name="van West P."/>
            <person name="Dieguez-Uribeondo J."/>
            <person name="Young S.K."/>
            <person name="Zeng Q."/>
            <person name="Gargeya S."/>
            <person name="Fitzgerald M."/>
            <person name="Abouelleil A."/>
            <person name="Alvarado L."/>
            <person name="Chapman S.B."/>
            <person name="Gainer-Dewar J."/>
            <person name="Goldberg J."/>
            <person name="Griggs A."/>
            <person name="Gujja S."/>
            <person name="Hansen M."/>
            <person name="Howarth C."/>
            <person name="Imamovic A."/>
            <person name="Ireland A."/>
            <person name="Larimer J."/>
            <person name="McCowan C."/>
            <person name="Murphy C."/>
            <person name="Pearson M."/>
            <person name="Poon T.W."/>
            <person name="Priest M."/>
            <person name="Roberts A."/>
            <person name="Saif S."/>
            <person name="Shea T."/>
            <person name="Sykes S."/>
            <person name="Wortman J."/>
            <person name="Nusbaum C."/>
            <person name="Birren B."/>
        </authorList>
    </citation>
    <scope>NUCLEOTIDE SEQUENCE [LARGE SCALE GENOMIC DNA]</scope>
    <source>
        <strain evidence="3">APO3</strain>
    </source>
</reference>
<feature type="compositionally biased region" description="Polar residues" evidence="1">
    <location>
        <begin position="80"/>
        <end position="89"/>
    </location>
</feature>
<dbReference type="GO" id="GO:0016192">
    <property type="term" value="P:vesicle-mediated transport"/>
    <property type="evidence" value="ECO:0007669"/>
    <property type="project" value="InterPro"/>
</dbReference>
<dbReference type="STRING" id="112090.W4G1T2"/>
<dbReference type="InterPro" id="IPR037191">
    <property type="entry name" value="VPS9_dom_sf"/>
</dbReference>
<evidence type="ECO:0000256" key="1">
    <source>
        <dbReference type="SAM" id="MobiDB-lite"/>
    </source>
</evidence>
<dbReference type="AlphaFoldDB" id="W4G1T2"/>
<dbReference type="SMART" id="SM00167">
    <property type="entry name" value="VPS9"/>
    <property type="match status" value="1"/>
</dbReference>